<reference evidence="10 11" key="1">
    <citation type="submission" date="2018-03" db="EMBL/GenBank/DDBJ databases">
        <title>Genome assembly of novel Miniimonas species PCH200.</title>
        <authorList>
            <person name="Thakur V."/>
            <person name="Kumar V."/>
            <person name="Singh D."/>
        </authorList>
    </citation>
    <scope>NUCLEOTIDE SEQUENCE [LARGE SCALE GENOMIC DNA]</scope>
    <source>
        <strain evidence="10 11">PCH200</strain>
    </source>
</reference>
<feature type="region of interest" description="Disordered" evidence="7">
    <location>
        <begin position="23"/>
        <end position="94"/>
    </location>
</feature>
<feature type="signal peptide" evidence="8">
    <location>
        <begin position="1"/>
        <end position="20"/>
    </location>
</feature>
<gene>
    <name evidence="10" type="ORF">C8046_03315</name>
</gene>
<comment type="catalytic activity">
    <reaction evidence="1 6">
        <text>[protein]-peptidylproline (omega=180) = [protein]-peptidylproline (omega=0)</text>
        <dbReference type="Rhea" id="RHEA:16237"/>
        <dbReference type="Rhea" id="RHEA-COMP:10747"/>
        <dbReference type="Rhea" id="RHEA-COMP:10748"/>
        <dbReference type="ChEBI" id="CHEBI:83833"/>
        <dbReference type="ChEBI" id="CHEBI:83834"/>
        <dbReference type="EC" id="5.2.1.8"/>
    </reaction>
</comment>
<evidence type="ECO:0000256" key="3">
    <source>
        <dbReference type="ARBA" id="ARBA00013194"/>
    </source>
</evidence>
<proteinExistence type="inferred from homology"/>
<accession>A0A2U1ZS95</accession>
<evidence type="ECO:0000256" key="6">
    <source>
        <dbReference type="PROSITE-ProRule" id="PRU00277"/>
    </source>
</evidence>
<dbReference type="InterPro" id="IPR046357">
    <property type="entry name" value="PPIase_dom_sf"/>
</dbReference>
<comment type="similarity">
    <text evidence="2">Belongs to the FKBP-type PPIase family.</text>
</comment>
<feature type="domain" description="PPIase FKBP-type" evidence="9">
    <location>
        <begin position="101"/>
        <end position="186"/>
    </location>
</feature>
<keyword evidence="5 6" id="KW-0413">Isomerase</keyword>
<dbReference type="RefSeq" id="WP_109228242.1">
    <property type="nucleotide sequence ID" value="NZ_PYHR01000002.1"/>
</dbReference>
<evidence type="ECO:0000256" key="8">
    <source>
        <dbReference type="SAM" id="SignalP"/>
    </source>
</evidence>
<keyword evidence="4 6" id="KW-0697">Rotamase</keyword>
<evidence type="ECO:0000256" key="4">
    <source>
        <dbReference type="ARBA" id="ARBA00023110"/>
    </source>
</evidence>
<dbReference type="PROSITE" id="PS51257">
    <property type="entry name" value="PROKAR_LIPOPROTEIN"/>
    <property type="match status" value="1"/>
</dbReference>
<dbReference type="InterPro" id="IPR001179">
    <property type="entry name" value="PPIase_FKBP_dom"/>
</dbReference>
<evidence type="ECO:0000256" key="5">
    <source>
        <dbReference type="ARBA" id="ARBA00023235"/>
    </source>
</evidence>
<dbReference type="PANTHER" id="PTHR43811:SF19">
    <property type="entry name" value="39 KDA FK506-BINDING NUCLEAR PROTEIN"/>
    <property type="match status" value="1"/>
</dbReference>
<dbReference type="Pfam" id="PF00254">
    <property type="entry name" value="FKBP_C"/>
    <property type="match status" value="1"/>
</dbReference>
<evidence type="ECO:0000259" key="9">
    <source>
        <dbReference type="PROSITE" id="PS50059"/>
    </source>
</evidence>
<evidence type="ECO:0000256" key="1">
    <source>
        <dbReference type="ARBA" id="ARBA00000971"/>
    </source>
</evidence>
<dbReference type="Gene3D" id="3.10.50.40">
    <property type="match status" value="1"/>
</dbReference>
<dbReference type="GO" id="GO:0003755">
    <property type="term" value="F:peptidyl-prolyl cis-trans isomerase activity"/>
    <property type="evidence" value="ECO:0007669"/>
    <property type="project" value="UniProtKB-KW"/>
</dbReference>
<dbReference type="EMBL" id="PYHR01000002">
    <property type="protein sequence ID" value="PWD49859.1"/>
    <property type="molecule type" value="Genomic_DNA"/>
</dbReference>
<feature type="chain" id="PRO_5039256833" description="peptidylprolyl isomerase" evidence="8">
    <location>
        <begin position="21"/>
        <end position="324"/>
    </location>
</feature>
<organism evidence="10 11">
    <name type="scientific">Serinibacter arcticus</name>
    <dbReference type="NCBI Taxonomy" id="1655435"/>
    <lineage>
        <taxon>Bacteria</taxon>
        <taxon>Bacillati</taxon>
        <taxon>Actinomycetota</taxon>
        <taxon>Actinomycetes</taxon>
        <taxon>Micrococcales</taxon>
        <taxon>Beutenbergiaceae</taxon>
        <taxon>Serinibacter</taxon>
    </lineage>
</organism>
<dbReference type="AlphaFoldDB" id="A0A2U1ZS95"/>
<dbReference type="Proteomes" id="UP000245166">
    <property type="component" value="Unassembled WGS sequence"/>
</dbReference>
<comment type="caution">
    <text evidence="10">The sequence shown here is derived from an EMBL/GenBank/DDBJ whole genome shotgun (WGS) entry which is preliminary data.</text>
</comment>
<keyword evidence="8" id="KW-0732">Signal</keyword>
<evidence type="ECO:0000256" key="7">
    <source>
        <dbReference type="SAM" id="MobiDB-lite"/>
    </source>
</evidence>
<dbReference type="PROSITE" id="PS50059">
    <property type="entry name" value="FKBP_PPIASE"/>
    <property type="match status" value="1"/>
</dbReference>
<dbReference type="SUPFAM" id="SSF54534">
    <property type="entry name" value="FKBP-like"/>
    <property type="match status" value="2"/>
</dbReference>
<evidence type="ECO:0000313" key="11">
    <source>
        <dbReference type="Proteomes" id="UP000245166"/>
    </source>
</evidence>
<protein>
    <recommendedName>
        <fullName evidence="3 6">peptidylprolyl isomerase</fullName>
        <ecNumber evidence="3 6">5.2.1.8</ecNumber>
    </recommendedName>
</protein>
<evidence type="ECO:0000313" key="10">
    <source>
        <dbReference type="EMBL" id="PWD49859.1"/>
    </source>
</evidence>
<sequence length="324" mass="32600">MRRRLIAVPSALLVAALVLGACSSDPDDGGTESGSPTSSESETTPTEVESVENVVAGSTAGFTASGEFGEKPTLEFTETDPPEGLQAETVTEGDGEEVAAGDYVVAHYLGQIWGTETVFDNSYDRGAPTGFSLNQVIQGWSTGLVGQKVGSRVLLTIPSFLGYAEGQGDIKPGDTIVFVVDIAGIIPADGTGQADAAPTDAEVPVTITGDLGSAVTGVTLTEGAGEPTEATTTVIATGTGPEIAEGDTAGLQYYVTSWDGAQVQSTWPPEGVGAQTATIGQGTPFDQLVGVPVGSRVLLQVPADAASGSPAVAVVVDVVATVPA</sequence>
<dbReference type="OrthoDB" id="25996at2"/>
<dbReference type="PANTHER" id="PTHR43811">
    <property type="entry name" value="FKBP-TYPE PEPTIDYL-PROLYL CIS-TRANS ISOMERASE FKPA"/>
    <property type="match status" value="1"/>
</dbReference>
<keyword evidence="11" id="KW-1185">Reference proteome</keyword>
<dbReference type="EC" id="5.2.1.8" evidence="3 6"/>
<evidence type="ECO:0000256" key="2">
    <source>
        <dbReference type="ARBA" id="ARBA00006577"/>
    </source>
</evidence>
<name>A0A2U1ZS95_9MICO</name>
<feature type="compositionally biased region" description="Low complexity" evidence="7">
    <location>
        <begin position="33"/>
        <end position="52"/>
    </location>
</feature>